<evidence type="ECO:0000256" key="1">
    <source>
        <dbReference type="SAM" id="Coils"/>
    </source>
</evidence>
<dbReference type="EMBL" id="JACHOV010000001">
    <property type="protein sequence ID" value="MBB4639728.1"/>
    <property type="molecule type" value="Genomic_DNA"/>
</dbReference>
<dbReference type="Proteomes" id="UP000575068">
    <property type="component" value="Unassembled WGS sequence"/>
</dbReference>
<feature type="compositionally biased region" description="Low complexity" evidence="2">
    <location>
        <begin position="167"/>
        <end position="176"/>
    </location>
</feature>
<evidence type="ECO:0000256" key="2">
    <source>
        <dbReference type="SAM" id="MobiDB-lite"/>
    </source>
</evidence>
<gene>
    <name evidence="3" type="ORF">HNQ99_000008</name>
</gene>
<dbReference type="RefSeq" id="WP_184473610.1">
    <property type="nucleotide sequence ID" value="NZ_JACHOV010000001.1"/>
</dbReference>
<organism evidence="3 4">
    <name type="scientific">Rhizorhapis suberifaciens</name>
    <name type="common">corky root of lettuce</name>
    <dbReference type="NCBI Taxonomy" id="13656"/>
    <lineage>
        <taxon>Bacteria</taxon>
        <taxon>Pseudomonadati</taxon>
        <taxon>Pseudomonadota</taxon>
        <taxon>Alphaproteobacteria</taxon>
        <taxon>Sphingomonadales</taxon>
        <taxon>Sphingomonadaceae</taxon>
        <taxon>Rhizorhapis</taxon>
    </lineage>
</organism>
<reference evidence="3 4" key="1">
    <citation type="submission" date="2020-08" db="EMBL/GenBank/DDBJ databases">
        <title>Genomic Encyclopedia of Type Strains, Phase IV (KMG-IV): sequencing the most valuable type-strain genomes for metagenomic binning, comparative biology and taxonomic classification.</title>
        <authorList>
            <person name="Goeker M."/>
        </authorList>
    </citation>
    <scope>NUCLEOTIDE SEQUENCE [LARGE SCALE GENOMIC DNA]</scope>
    <source>
        <strain evidence="3 4">DSM 7465</strain>
    </source>
</reference>
<dbReference type="AlphaFoldDB" id="A0A840HQ51"/>
<evidence type="ECO:0000313" key="3">
    <source>
        <dbReference type="EMBL" id="MBB4639728.1"/>
    </source>
</evidence>
<evidence type="ECO:0000313" key="4">
    <source>
        <dbReference type="Proteomes" id="UP000575068"/>
    </source>
</evidence>
<name>A0A840HQ51_9SPHN</name>
<comment type="caution">
    <text evidence="3">The sequence shown here is derived from an EMBL/GenBank/DDBJ whole genome shotgun (WGS) entry which is preliminary data.</text>
</comment>
<proteinExistence type="predicted"/>
<evidence type="ECO:0008006" key="5">
    <source>
        <dbReference type="Google" id="ProtNLM"/>
    </source>
</evidence>
<accession>A0A840HQ51</accession>
<sequence length="223" mass="24127">MIAVKRLQSIFWVLLVTLGAIAVYLVSLRVASERTELARVERQILSAKREIRYLETEFGARASMRQLERWNSENFRFSTPTAAQYLDGERALASLEGVTPTGPAYVATPVMTAMVEGPADLPSAVAKAVAVQPEVSSDAVTARPAPESRAPAVARTDAPAKAEKPPVRTAQAVAAPAPRPAPKTTADARRVERVAMLEQTLLDDHTMGDLARLAAREKGRAMR</sequence>
<feature type="coiled-coil region" evidence="1">
    <location>
        <begin position="30"/>
        <end position="57"/>
    </location>
</feature>
<feature type="region of interest" description="Disordered" evidence="2">
    <location>
        <begin position="134"/>
        <end position="189"/>
    </location>
</feature>
<keyword evidence="4" id="KW-1185">Reference proteome</keyword>
<keyword evidence="1" id="KW-0175">Coiled coil</keyword>
<protein>
    <recommendedName>
        <fullName evidence="5">Colicin transporter</fullName>
    </recommendedName>
</protein>